<proteinExistence type="predicted"/>
<dbReference type="CDD" id="cd02440">
    <property type="entry name" value="AdoMet_MTases"/>
    <property type="match status" value="1"/>
</dbReference>
<dbReference type="PANTHER" id="PTHR32266:SF12">
    <property type="entry name" value="NICOTIANAMINE SYNTHASE 3"/>
    <property type="match status" value="1"/>
</dbReference>
<dbReference type="Pfam" id="PF03059">
    <property type="entry name" value="NAS"/>
    <property type="match status" value="1"/>
</dbReference>
<keyword evidence="1" id="KW-0808">Transferase</keyword>
<name>A0A3T1D6B6_9BACL</name>
<keyword evidence="4" id="KW-1185">Reference proteome</keyword>
<dbReference type="OrthoDB" id="1956540at2"/>
<evidence type="ECO:0000256" key="2">
    <source>
        <dbReference type="ARBA" id="ARBA00022691"/>
    </source>
</evidence>
<reference evidence="3 4" key="1">
    <citation type="submission" date="2019-01" db="EMBL/GenBank/DDBJ databases">
        <title>Complete genome sequence of Cohnella hallensis HS21 isolated from Korean fir (Abies koreana) rhizospheric soil.</title>
        <authorList>
            <person name="Jiang L."/>
            <person name="Kang S.W."/>
            <person name="Kim S."/>
            <person name="Jung J."/>
            <person name="Kim C.Y."/>
            <person name="Kim D.H."/>
            <person name="Kim S.W."/>
            <person name="Lee J."/>
        </authorList>
    </citation>
    <scope>NUCLEOTIDE SEQUENCE [LARGE SCALE GENOMIC DNA]</scope>
    <source>
        <strain evidence="3 4">HS21</strain>
    </source>
</reference>
<evidence type="ECO:0000313" key="3">
    <source>
        <dbReference type="EMBL" id="BBI33611.1"/>
    </source>
</evidence>
<dbReference type="AlphaFoldDB" id="A0A3T1D6B6"/>
<dbReference type="KEGG" id="cohn:KCTCHS21_30100"/>
<dbReference type="EMBL" id="AP019400">
    <property type="protein sequence ID" value="BBI33611.1"/>
    <property type="molecule type" value="Genomic_DNA"/>
</dbReference>
<dbReference type="GO" id="GO:0030418">
    <property type="term" value="P:nicotianamine biosynthetic process"/>
    <property type="evidence" value="ECO:0007669"/>
    <property type="project" value="InterPro"/>
</dbReference>
<protein>
    <recommendedName>
        <fullName evidence="5">Nicotianamine synthase</fullName>
    </recommendedName>
</protein>
<dbReference type="GO" id="GO:0030410">
    <property type="term" value="F:nicotianamine synthase activity"/>
    <property type="evidence" value="ECO:0007669"/>
    <property type="project" value="InterPro"/>
</dbReference>
<evidence type="ECO:0008006" key="5">
    <source>
        <dbReference type="Google" id="ProtNLM"/>
    </source>
</evidence>
<organism evidence="3 4">
    <name type="scientific">Cohnella abietis</name>
    <dbReference type="NCBI Taxonomy" id="2507935"/>
    <lineage>
        <taxon>Bacteria</taxon>
        <taxon>Bacillati</taxon>
        <taxon>Bacillota</taxon>
        <taxon>Bacilli</taxon>
        <taxon>Bacillales</taxon>
        <taxon>Paenibacillaceae</taxon>
        <taxon>Cohnella</taxon>
    </lineage>
</organism>
<gene>
    <name evidence="3" type="ORF">KCTCHS21_30100</name>
</gene>
<dbReference type="PANTHER" id="PTHR32266">
    <property type="entry name" value="NICOTIANAMINE SYNTHASE 3"/>
    <property type="match status" value="1"/>
</dbReference>
<dbReference type="Gene3D" id="3.40.50.150">
    <property type="entry name" value="Vaccinia Virus protein VP39"/>
    <property type="match status" value="1"/>
</dbReference>
<dbReference type="Proteomes" id="UP000289856">
    <property type="component" value="Chromosome"/>
</dbReference>
<dbReference type="SUPFAM" id="SSF53335">
    <property type="entry name" value="S-adenosyl-L-methionine-dependent methyltransferases"/>
    <property type="match status" value="1"/>
</dbReference>
<dbReference type="InterPro" id="IPR029063">
    <property type="entry name" value="SAM-dependent_MTases_sf"/>
</dbReference>
<evidence type="ECO:0000313" key="4">
    <source>
        <dbReference type="Proteomes" id="UP000289856"/>
    </source>
</evidence>
<sequence>MAAVNSVPEGFELLSARLDCLCEFIVCEDNEQCWKLCGHSDNIKQAANRLREISAKALCEVEKIRSYRAYNEKGSMNLYSSLLSAAVKEEWTYGQIDQTSKVIFIGAGATPLSAFTIAKETSAHVICIDIDDEAIHHGRKLTHFLDLQRIVHYSDSDLKSCGFLETATHVFIASLVPEKLEILEELKSATRPECKIIVRYGNGLKSLFNYPLHADLLINWHVDSLNLRTRIYDTLILSNPKSTVNAAMVREMSAITR</sequence>
<dbReference type="RefSeq" id="WP_130609584.1">
    <property type="nucleotide sequence ID" value="NZ_AP019400.1"/>
</dbReference>
<accession>A0A3T1D6B6</accession>
<dbReference type="InterPro" id="IPR004298">
    <property type="entry name" value="Nicotian_synth"/>
</dbReference>
<keyword evidence="2" id="KW-0949">S-adenosyl-L-methionine</keyword>
<evidence type="ECO:0000256" key="1">
    <source>
        <dbReference type="ARBA" id="ARBA00022679"/>
    </source>
</evidence>